<organism evidence="3 4">
    <name type="scientific">Periconia digitata</name>
    <dbReference type="NCBI Taxonomy" id="1303443"/>
    <lineage>
        <taxon>Eukaryota</taxon>
        <taxon>Fungi</taxon>
        <taxon>Dikarya</taxon>
        <taxon>Ascomycota</taxon>
        <taxon>Pezizomycotina</taxon>
        <taxon>Dothideomycetes</taxon>
        <taxon>Pleosporomycetidae</taxon>
        <taxon>Pleosporales</taxon>
        <taxon>Massarineae</taxon>
        <taxon>Periconiaceae</taxon>
        <taxon>Periconia</taxon>
    </lineage>
</organism>
<feature type="domain" description="Myb-like" evidence="2">
    <location>
        <begin position="596"/>
        <end position="646"/>
    </location>
</feature>
<accession>A0A9W4XHM7</accession>
<gene>
    <name evidence="3" type="ORF">PDIGIT_LOCUS5016</name>
</gene>
<keyword evidence="4" id="KW-1185">Reference proteome</keyword>
<feature type="compositionally biased region" description="Basic residues" evidence="1">
    <location>
        <begin position="530"/>
        <end position="545"/>
    </location>
</feature>
<evidence type="ECO:0000259" key="2">
    <source>
        <dbReference type="PROSITE" id="PS50090"/>
    </source>
</evidence>
<feature type="compositionally biased region" description="Basic and acidic residues" evidence="1">
    <location>
        <begin position="264"/>
        <end position="273"/>
    </location>
</feature>
<dbReference type="InterPro" id="IPR001005">
    <property type="entry name" value="SANT/Myb"/>
</dbReference>
<evidence type="ECO:0000313" key="3">
    <source>
        <dbReference type="EMBL" id="CAI6331987.1"/>
    </source>
</evidence>
<feature type="region of interest" description="Disordered" evidence="1">
    <location>
        <begin position="499"/>
        <end position="583"/>
    </location>
</feature>
<dbReference type="InterPro" id="IPR009057">
    <property type="entry name" value="Homeodomain-like_sf"/>
</dbReference>
<protein>
    <recommendedName>
        <fullName evidence="2">Myb-like domain-containing protein</fullName>
    </recommendedName>
</protein>
<evidence type="ECO:0000256" key="1">
    <source>
        <dbReference type="SAM" id="MobiDB-lite"/>
    </source>
</evidence>
<feature type="compositionally biased region" description="Polar residues" evidence="1">
    <location>
        <begin position="569"/>
        <end position="581"/>
    </location>
</feature>
<dbReference type="CDD" id="cd00167">
    <property type="entry name" value="SANT"/>
    <property type="match status" value="1"/>
</dbReference>
<comment type="caution">
    <text evidence="3">The sequence shown here is derived from an EMBL/GenBank/DDBJ whole genome shotgun (WGS) entry which is preliminary data.</text>
</comment>
<proteinExistence type="predicted"/>
<sequence>MPKVQKVQWWMKEGIPRDTGSRAPITPNPDTPCPSTGSDIALAVEQSGSPPDMQLSTPMVENHAPNSCANSMNDSGYLSPAHTPRAQKRALFSTRDLIVYNKPISEQLKDRFLDIKILYTQSLWEAISSKRKGDPGDISMKLKYMGESEPTARLYIVIQCERRISRRVNKFFAQEHVAEELNPDFRVHVIPTGPLRLTSCEKLEVLGNIADSRSTLCGMPIEIGGERAPRIATLGGLIMVTAQEKTVYGLTAGHSLVNFVNDSSNRDSNREDINSGCDDEDTDAGYESAQQSSPNQEHSCVSTSRLPCSMDNIGRVVANSFQSTENTCNHDWALVALDREDWAPNYLVNRPTLVVDASESNKTTNKGGTREELDSNLHLIPFSYGPRLRMVEQPVAAITSRGLQHGILTSNGSSLTMFPGGKFLETFDFLPFSGSTFLPGDSGSWVVNKTTGEVYGHVVSIDTFGEASVIPMQSTLLDIKFHLRAYEVRFPSKEEISALQTAQKNDHDGNESATSSRRRTWNVNNDKFNNNKRSKKNTRVSLGKRKANDFGGRDNPKKPRDNIERKISGETTRNLRSSLAKTSPADLVPVEPIVTDGEIRTSSWSTKDDEILIQARAQGLNWNQIAPKHFPSKSPNSCRKRHERLMQKQNVEQWDGPKLGILATVYMEHRAEIWGPIANLLGEKWTVVEQKCMEKGLKNLSQAYRAEKRKGNDSGISISDDDYPINQPNMYLSCSAGVNRDNRIHSILELPLMSYSA</sequence>
<dbReference type="SUPFAM" id="SSF46689">
    <property type="entry name" value="Homeodomain-like"/>
    <property type="match status" value="1"/>
</dbReference>
<feature type="compositionally biased region" description="Polar residues" evidence="1">
    <location>
        <begin position="288"/>
        <end position="300"/>
    </location>
</feature>
<dbReference type="Pfam" id="PF13921">
    <property type="entry name" value="Myb_DNA-bind_6"/>
    <property type="match status" value="1"/>
</dbReference>
<dbReference type="Gene3D" id="1.10.10.60">
    <property type="entry name" value="Homeodomain-like"/>
    <property type="match status" value="1"/>
</dbReference>
<evidence type="ECO:0000313" key="4">
    <source>
        <dbReference type="Proteomes" id="UP001152607"/>
    </source>
</evidence>
<dbReference type="PROSITE" id="PS50090">
    <property type="entry name" value="MYB_LIKE"/>
    <property type="match status" value="1"/>
</dbReference>
<reference evidence="3" key="1">
    <citation type="submission" date="2023-01" db="EMBL/GenBank/DDBJ databases">
        <authorList>
            <person name="Van Ghelder C."/>
            <person name="Rancurel C."/>
        </authorList>
    </citation>
    <scope>NUCLEOTIDE SEQUENCE</scope>
    <source>
        <strain evidence="3">CNCM I-4278</strain>
    </source>
</reference>
<feature type="compositionally biased region" description="Basic and acidic residues" evidence="1">
    <location>
        <begin position="546"/>
        <end position="568"/>
    </location>
</feature>
<dbReference type="EMBL" id="CAOQHR010000003">
    <property type="protein sequence ID" value="CAI6331987.1"/>
    <property type="molecule type" value="Genomic_DNA"/>
</dbReference>
<feature type="region of interest" description="Disordered" evidence="1">
    <location>
        <begin position="13"/>
        <end position="32"/>
    </location>
</feature>
<name>A0A9W4XHM7_9PLEO</name>
<feature type="region of interest" description="Disordered" evidence="1">
    <location>
        <begin position="262"/>
        <end position="300"/>
    </location>
</feature>
<dbReference type="AlphaFoldDB" id="A0A9W4XHM7"/>
<dbReference type="Proteomes" id="UP001152607">
    <property type="component" value="Unassembled WGS sequence"/>
</dbReference>
<dbReference type="OrthoDB" id="5865767at2759"/>